<keyword evidence="3" id="KW-1185">Reference proteome</keyword>
<accession>A0A1H8DPM2</accession>
<dbReference type="EMBL" id="FODD01000001">
    <property type="protein sequence ID" value="SEN09156.1"/>
    <property type="molecule type" value="Genomic_DNA"/>
</dbReference>
<name>A0A1H8DPM2_9ACTN</name>
<feature type="region of interest" description="Disordered" evidence="1">
    <location>
        <begin position="25"/>
        <end position="51"/>
    </location>
</feature>
<dbReference type="STRING" id="310780.SAMN05216267_1001223"/>
<sequence>MHAWVTSRPPGRPPRTSDLRVAAVRPGHPGEVRPHGKHAITREGGMPGPGYGEVTLVARG</sequence>
<proteinExistence type="predicted"/>
<evidence type="ECO:0000313" key="2">
    <source>
        <dbReference type="EMBL" id="SEN09156.1"/>
    </source>
</evidence>
<protein>
    <submittedName>
        <fullName evidence="2">Uncharacterized protein</fullName>
    </submittedName>
</protein>
<gene>
    <name evidence="2" type="ORF">SAMN05216267_1001223</name>
</gene>
<dbReference type="Proteomes" id="UP000181951">
    <property type="component" value="Unassembled WGS sequence"/>
</dbReference>
<evidence type="ECO:0000256" key="1">
    <source>
        <dbReference type="SAM" id="MobiDB-lite"/>
    </source>
</evidence>
<reference evidence="2 3" key="1">
    <citation type="submission" date="2016-10" db="EMBL/GenBank/DDBJ databases">
        <authorList>
            <person name="de Groot N.N."/>
        </authorList>
    </citation>
    <scope>NUCLEOTIDE SEQUENCE [LARGE SCALE GENOMIC DNA]</scope>
    <source>
        <strain evidence="2 3">CGMCC 4.2026</strain>
    </source>
</reference>
<evidence type="ECO:0000313" key="3">
    <source>
        <dbReference type="Proteomes" id="UP000181951"/>
    </source>
</evidence>
<dbReference type="AlphaFoldDB" id="A0A1H8DPM2"/>
<organism evidence="2 3">
    <name type="scientific">Actinacidiphila rubida</name>
    <dbReference type="NCBI Taxonomy" id="310780"/>
    <lineage>
        <taxon>Bacteria</taxon>
        <taxon>Bacillati</taxon>
        <taxon>Actinomycetota</taxon>
        <taxon>Actinomycetes</taxon>
        <taxon>Kitasatosporales</taxon>
        <taxon>Streptomycetaceae</taxon>
        <taxon>Actinacidiphila</taxon>
    </lineage>
</organism>